<protein>
    <recommendedName>
        <fullName evidence="1">Glutamine synthetase</fullName>
    </recommendedName>
</protein>
<dbReference type="GeneID" id="30970307"/>
<dbReference type="GO" id="GO:0006542">
    <property type="term" value="P:glutamine biosynthetic process"/>
    <property type="evidence" value="ECO:0007669"/>
    <property type="project" value="InterPro"/>
</dbReference>
<dbReference type="OrthoDB" id="3364440at2759"/>
<evidence type="ECO:0000256" key="4">
    <source>
        <dbReference type="RuleBase" id="RU000384"/>
    </source>
</evidence>
<dbReference type="SMART" id="SM01230">
    <property type="entry name" value="Gln-synt_C"/>
    <property type="match status" value="1"/>
</dbReference>
<dbReference type="InterPro" id="IPR036651">
    <property type="entry name" value="Gln_synt_N_sf"/>
</dbReference>
<dbReference type="PROSITE" id="PS51987">
    <property type="entry name" value="GS_CATALYTIC"/>
    <property type="match status" value="1"/>
</dbReference>
<dbReference type="InterPro" id="IPR014746">
    <property type="entry name" value="Gln_synth/guanido_kin_cat_dom"/>
</dbReference>
<evidence type="ECO:0000256" key="1">
    <source>
        <dbReference type="ARBA" id="ARBA00021364"/>
    </source>
</evidence>
<dbReference type="RefSeq" id="XP_020054628.1">
    <property type="nucleotide sequence ID" value="XM_020196493.1"/>
</dbReference>
<proteinExistence type="inferred from homology"/>
<dbReference type="SUPFAM" id="SSF55931">
    <property type="entry name" value="Glutamine synthetase/guanido kinase"/>
    <property type="match status" value="1"/>
</dbReference>
<dbReference type="Gene3D" id="3.10.20.70">
    <property type="entry name" value="Glutamine synthetase, N-terminal domain"/>
    <property type="match status" value="1"/>
</dbReference>
<evidence type="ECO:0000256" key="3">
    <source>
        <dbReference type="PROSITE-ProRule" id="PRU01331"/>
    </source>
</evidence>
<dbReference type="Pfam" id="PF00120">
    <property type="entry name" value="Gln-synt_C"/>
    <property type="match status" value="1"/>
</dbReference>
<sequence>MNFLSRSLTTPPATAVTTTPSPAVVILTQFQQEHPDIKFLRWQWQDYSGVQRARVVLLDTAIAQLAEGKPMKATGLALTCSVDNHLIPGTPTDAQFWLVPDWTTLHPTISPGSAQVLCSLDYTLPGQPMTQALCPRHTLSRVLEQAQTRWDLSFLVGFEVEFVIMKPHPETGKMERYSRGWGLFSVAGLRDPCYTHVEQCVLQLQARGVDIQAIHTEGVRGQYEFALGPKPPLQAVDQLLLVHGYLKDTFAPLGCAVTMVPKPVAGDPLANGQHTHLSLQPNPAPELEASFLAGMLKRLPALSAFCLPQDVSYERLKPFVGGADAVGWGTECRLTPVRKLEPGRWEIRCVDAMANMYLTLAAVIGAGLLGLEGREPLVWPDLGDPVNANADPGEPLPKKLEEALDVLHADADGLANVIGKRIIDLYVATKRFEVASLAKLDPEEVRGLFVELF</sequence>
<evidence type="ECO:0000313" key="6">
    <source>
        <dbReference type="EMBL" id="OJJ98288.1"/>
    </source>
</evidence>
<dbReference type="GO" id="GO:0004356">
    <property type="term" value="F:glutamine synthetase activity"/>
    <property type="evidence" value="ECO:0007669"/>
    <property type="project" value="InterPro"/>
</dbReference>
<dbReference type="InterPro" id="IPR008146">
    <property type="entry name" value="Gln_synth_cat_dom"/>
</dbReference>
<comment type="similarity">
    <text evidence="3 4">Belongs to the glutamine synthetase family.</text>
</comment>
<keyword evidence="2" id="KW-0436">Ligase</keyword>
<feature type="domain" description="GS catalytic" evidence="5">
    <location>
        <begin position="135"/>
        <end position="453"/>
    </location>
</feature>
<dbReference type="EMBL" id="KV878980">
    <property type="protein sequence ID" value="OJJ98288.1"/>
    <property type="molecule type" value="Genomic_DNA"/>
</dbReference>
<evidence type="ECO:0000256" key="2">
    <source>
        <dbReference type="ARBA" id="ARBA00022598"/>
    </source>
</evidence>
<keyword evidence="7" id="KW-1185">Reference proteome</keyword>
<dbReference type="Gene3D" id="3.30.590.10">
    <property type="entry name" value="Glutamine synthetase/guanido kinase, catalytic domain"/>
    <property type="match status" value="1"/>
</dbReference>
<reference evidence="7" key="1">
    <citation type="journal article" date="2017" name="Genome Biol.">
        <title>Comparative genomics reveals high biological diversity and specific adaptations in the industrially and medically important fungal genus Aspergillus.</title>
        <authorList>
            <person name="de Vries R.P."/>
            <person name="Riley R."/>
            <person name="Wiebenga A."/>
            <person name="Aguilar-Osorio G."/>
            <person name="Amillis S."/>
            <person name="Uchima C.A."/>
            <person name="Anderluh G."/>
            <person name="Asadollahi M."/>
            <person name="Askin M."/>
            <person name="Barry K."/>
            <person name="Battaglia E."/>
            <person name="Bayram O."/>
            <person name="Benocci T."/>
            <person name="Braus-Stromeyer S.A."/>
            <person name="Caldana C."/>
            <person name="Canovas D."/>
            <person name="Cerqueira G.C."/>
            <person name="Chen F."/>
            <person name="Chen W."/>
            <person name="Choi C."/>
            <person name="Clum A."/>
            <person name="Dos Santos R.A."/>
            <person name="Damasio A.R."/>
            <person name="Diallinas G."/>
            <person name="Emri T."/>
            <person name="Fekete E."/>
            <person name="Flipphi M."/>
            <person name="Freyberg S."/>
            <person name="Gallo A."/>
            <person name="Gournas C."/>
            <person name="Habgood R."/>
            <person name="Hainaut M."/>
            <person name="Harispe M.L."/>
            <person name="Henrissat B."/>
            <person name="Hilden K.S."/>
            <person name="Hope R."/>
            <person name="Hossain A."/>
            <person name="Karabika E."/>
            <person name="Karaffa L."/>
            <person name="Karanyi Z."/>
            <person name="Krasevec N."/>
            <person name="Kuo A."/>
            <person name="Kusch H."/>
            <person name="LaButti K."/>
            <person name="Lagendijk E.L."/>
            <person name="Lapidus A."/>
            <person name="Levasseur A."/>
            <person name="Lindquist E."/>
            <person name="Lipzen A."/>
            <person name="Logrieco A.F."/>
            <person name="MacCabe A."/>
            <person name="Maekelae M.R."/>
            <person name="Malavazi I."/>
            <person name="Melin P."/>
            <person name="Meyer V."/>
            <person name="Mielnichuk N."/>
            <person name="Miskei M."/>
            <person name="Molnar A.P."/>
            <person name="Mule G."/>
            <person name="Ngan C.Y."/>
            <person name="Orejas M."/>
            <person name="Orosz E."/>
            <person name="Ouedraogo J.P."/>
            <person name="Overkamp K.M."/>
            <person name="Park H.-S."/>
            <person name="Perrone G."/>
            <person name="Piumi F."/>
            <person name="Punt P.J."/>
            <person name="Ram A.F."/>
            <person name="Ramon A."/>
            <person name="Rauscher S."/>
            <person name="Record E."/>
            <person name="Riano-Pachon D.M."/>
            <person name="Robert V."/>
            <person name="Roehrig J."/>
            <person name="Ruller R."/>
            <person name="Salamov A."/>
            <person name="Salih N.S."/>
            <person name="Samson R.A."/>
            <person name="Sandor E."/>
            <person name="Sanguinetti M."/>
            <person name="Schuetze T."/>
            <person name="Sepcic K."/>
            <person name="Shelest E."/>
            <person name="Sherlock G."/>
            <person name="Sophianopoulou V."/>
            <person name="Squina F.M."/>
            <person name="Sun H."/>
            <person name="Susca A."/>
            <person name="Todd R.B."/>
            <person name="Tsang A."/>
            <person name="Unkles S.E."/>
            <person name="van de Wiele N."/>
            <person name="van Rossen-Uffink D."/>
            <person name="Oliveira J.V."/>
            <person name="Vesth T.C."/>
            <person name="Visser J."/>
            <person name="Yu J.-H."/>
            <person name="Zhou M."/>
            <person name="Andersen M.R."/>
            <person name="Archer D.B."/>
            <person name="Baker S.E."/>
            <person name="Benoit I."/>
            <person name="Brakhage A.A."/>
            <person name="Braus G.H."/>
            <person name="Fischer R."/>
            <person name="Frisvad J.C."/>
            <person name="Goldman G.H."/>
            <person name="Houbraken J."/>
            <person name="Oakley B."/>
            <person name="Pocsi I."/>
            <person name="Scazzocchio C."/>
            <person name="Seiboth B."/>
            <person name="vanKuyk P.A."/>
            <person name="Wortman J."/>
            <person name="Dyer P.S."/>
            <person name="Grigoriev I.V."/>
        </authorList>
    </citation>
    <scope>NUCLEOTIDE SEQUENCE [LARGE SCALE GENOMIC DNA]</scope>
    <source>
        <strain evidence="7">ATCC 16872 / CBS 172.66 / WB 5094</strain>
    </source>
</reference>
<evidence type="ECO:0000259" key="5">
    <source>
        <dbReference type="PROSITE" id="PS51987"/>
    </source>
</evidence>
<evidence type="ECO:0000313" key="7">
    <source>
        <dbReference type="Proteomes" id="UP000184546"/>
    </source>
</evidence>
<dbReference type="STRING" id="690307.A0A1L9WQ70"/>
<dbReference type="Proteomes" id="UP000184546">
    <property type="component" value="Unassembled WGS sequence"/>
</dbReference>
<dbReference type="OMA" id="WGSENRA"/>
<dbReference type="VEuPathDB" id="FungiDB:ASPACDRAFT_122120"/>
<accession>A0A1L9WQ70</accession>
<dbReference type="PANTHER" id="PTHR43785:SF2">
    <property type="entry name" value="TYPE-1 GLUTAMINE SYNTHETASE 1"/>
    <property type="match status" value="1"/>
</dbReference>
<dbReference type="PANTHER" id="PTHR43785">
    <property type="entry name" value="GAMMA-GLUTAMYLPUTRESCINE SYNTHETASE"/>
    <property type="match status" value="1"/>
</dbReference>
<gene>
    <name evidence="6" type="ORF">ASPACDRAFT_122120</name>
</gene>
<dbReference type="AlphaFoldDB" id="A0A1L9WQ70"/>
<name>A0A1L9WQ70_ASPA1</name>
<organism evidence="6 7">
    <name type="scientific">Aspergillus aculeatus (strain ATCC 16872 / CBS 172.66 / WB 5094)</name>
    <dbReference type="NCBI Taxonomy" id="690307"/>
    <lineage>
        <taxon>Eukaryota</taxon>
        <taxon>Fungi</taxon>
        <taxon>Dikarya</taxon>
        <taxon>Ascomycota</taxon>
        <taxon>Pezizomycotina</taxon>
        <taxon>Eurotiomycetes</taxon>
        <taxon>Eurotiomycetidae</taxon>
        <taxon>Eurotiales</taxon>
        <taxon>Aspergillaceae</taxon>
        <taxon>Aspergillus</taxon>
        <taxon>Aspergillus subgen. Circumdati</taxon>
    </lineage>
</organism>